<organism evidence="3 4">
    <name type="scientific">Agrobacterium genomosp. 2 str. CFBP 5494</name>
    <dbReference type="NCBI Taxonomy" id="1183436"/>
    <lineage>
        <taxon>Bacteria</taxon>
        <taxon>Pseudomonadati</taxon>
        <taxon>Pseudomonadota</taxon>
        <taxon>Alphaproteobacteria</taxon>
        <taxon>Hyphomicrobiales</taxon>
        <taxon>Rhizobiaceae</taxon>
        <taxon>Rhizobium/Agrobacterium group</taxon>
        <taxon>Agrobacterium</taxon>
        <taxon>Agrobacterium tumefaciens complex</taxon>
    </lineage>
</organism>
<keyword evidence="1" id="KW-0574">Periplasm</keyword>
<evidence type="ECO:0000313" key="4">
    <source>
        <dbReference type="Proteomes" id="UP000191933"/>
    </source>
</evidence>
<gene>
    <name evidence="3" type="ORF">AGR2A_pb10024</name>
</gene>
<reference evidence="3 4" key="1">
    <citation type="submission" date="2016-01" db="EMBL/GenBank/DDBJ databases">
        <authorList>
            <person name="Regsiter A."/>
            <person name="william w."/>
        </authorList>
    </citation>
    <scope>NUCLEOTIDE SEQUENCE [LARGE SCALE GENOMIC DNA]</scope>
    <source>
        <strain evidence="3 4">CFBP 5494</strain>
    </source>
</reference>
<dbReference type="RefSeq" id="WP_035226477.1">
    <property type="nucleotide sequence ID" value="NZ_LT009721.1"/>
</dbReference>
<dbReference type="Pfam" id="PF01547">
    <property type="entry name" value="SBP_bac_1"/>
    <property type="match status" value="1"/>
</dbReference>
<evidence type="ECO:0000256" key="2">
    <source>
        <dbReference type="SAM" id="SignalP"/>
    </source>
</evidence>
<keyword evidence="2" id="KW-0732">Signal</keyword>
<dbReference type="EMBL" id="FBVY01000047">
    <property type="protein sequence ID" value="CUX03185.1"/>
    <property type="molecule type" value="Genomic_DNA"/>
</dbReference>
<name>A0A9W5B7L4_9HYPH</name>
<dbReference type="SUPFAM" id="SSF53850">
    <property type="entry name" value="Periplasmic binding protein-like II"/>
    <property type="match status" value="1"/>
</dbReference>
<dbReference type="InterPro" id="IPR006059">
    <property type="entry name" value="SBP"/>
</dbReference>
<feature type="chain" id="PRO_5040953121" evidence="2">
    <location>
        <begin position="27"/>
        <end position="153"/>
    </location>
</feature>
<sequence length="153" mass="16259">MTANSTLTRRKLLMAGGLAGAAATLAAFPAPFVRAQSARKLVFWHGFTEGARADFMAGAAKRFEALNPGLTIEIETVPWPTYSQKWPAAMVGGTLPDVAVLLGEEAVPMFLSGALNTTNDLVNDLGGEAAFTPGLIAANSRYKGEWACRKVFR</sequence>
<feature type="signal peptide" evidence="2">
    <location>
        <begin position="1"/>
        <end position="26"/>
    </location>
</feature>
<dbReference type="InterPro" id="IPR006311">
    <property type="entry name" value="TAT_signal"/>
</dbReference>
<proteinExistence type="predicted"/>
<comment type="caution">
    <text evidence="3">The sequence shown here is derived from an EMBL/GenBank/DDBJ whole genome shotgun (WGS) entry which is preliminary data.</text>
</comment>
<evidence type="ECO:0000313" key="3">
    <source>
        <dbReference type="EMBL" id="CUX03185.1"/>
    </source>
</evidence>
<protein>
    <submittedName>
        <fullName evidence="3">Uncharacterized protein</fullName>
    </submittedName>
</protein>
<dbReference type="AlphaFoldDB" id="A0A9W5B7L4"/>
<accession>A0A9W5B7L4</accession>
<dbReference type="Proteomes" id="UP000191933">
    <property type="component" value="Unassembled WGS sequence"/>
</dbReference>
<evidence type="ECO:0000256" key="1">
    <source>
        <dbReference type="ARBA" id="ARBA00022764"/>
    </source>
</evidence>
<keyword evidence="4" id="KW-1185">Reference proteome</keyword>
<dbReference type="PROSITE" id="PS51318">
    <property type="entry name" value="TAT"/>
    <property type="match status" value="1"/>
</dbReference>
<dbReference type="Gene3D" id="3.40.190.10">
    <property type="entry name" value="Periplasmic binding protein-like II"/>
    <property type="match status" value="1"/>
</dbReference>